<accession>A0ABN9TMV7</accession>
<evidence type="ECO:0008006" key="4">
    <source>
        <dbReference type="Google" id="ProtNLM"/>
    </source>
</evidence>
<feature type="signal peptide" evidence="1">
    <location>
        <begin position="1"/>
        <end position="16"/>
    </location>
</feature>
<organism evidence="2 3">
    <name type="scientific">Prorocentrum cordatum</name>
    <dbReference type="NCBI Taxonomy" id="2364126"/>
    <lineage>
        <taxon>Eukaryota</taxon>
        <taxon>Sar</taxon>
        <taxon>Alveolata</taxon>
        <taxon>Dinophyceae</taxon>
        <taxon>Prorocentrales</taxon>
        <taxon>Prorocentraceae</taxon>
        <taxon>Prorocentrum</taxon>
    </lineage>
</organism>
<dbReference type="Proteomes" id="UP001189429">
    <property type="component" value="Unassembled WGS sequence"/>
</dbReference>
<evidence type="ECO:0000313" key="2">
    <source>
        <dbReference type="EMBL" id="CAK0847080.1"/>
    </source>
</evidence>
<proteinExistence type="predicted"/>
<comment type="caution">
    <text evidence="2">The sequence shown here is derived from an EMBL/GenBank/DDBJ whole genome shotgun (WGS) entry which is preliminary data.</text>
</comment>
<reference evidence="2" key="1">
    <citation type="submission" date="2023-10" db="EMBL/GenBank/DDBJ databases">
        <authorList>
            <person name="Chen Y."/>
            <person name="Shah S."/>
            <person name="Dougan E. K."/>
            <person name="Thang M."/>
            <person name="Chan C."/>
        </authorList>
    </citation>
    <scope>NUCLEOTIDE SEQUENCE [LARGE SCALE GENOMIC DNA]</scope>
</reference>
<gene>
    <name evidence="2" type="ORF">PCOR1329_LOCUS40394</name>
</gene>
<keyword evidence="1" id="KW-0732">Signal</keyword>
<evidence type="ECO:0000256" key="1">
    <source>
        <dbReference type="SAM" id="SignalP"/>
    </source>
</evidence>
<sequence length="106" mass="11481">MAFVIFLTSQVAGAFSEAFQGTCEVGGHALEAGCLEVLLAKIQGFALNAAQRYPPSSAARRGFRRARLVFLPKISDAHALFRSLTRKRPLQPKALADRGRPRSIGV</sequence>
<dbReference type="EMBL" id="CAUYUJ010014871">
    <property type="protein sequence ID" value="CAK0847080.1"/>
    <property type="molecule type" value="Genomic_DNA"/>
</dbReference>
<feature type="chain" id="PRO_5047164634" description="Secreted protein" evidence="1">
    <location>
        <begin position="17"/>
        <end position="106"/>
    </location>
</feature>
<keyword evidence="3" id="KW-1185">Reference proteome</keyword>
<name>A0ABN9TMV7_9DINO</name>
<protein>
    <recommendedName>
        <fullName evidence="4">Secreted protein</fullName>
    </recommendedName>
</protein>
<evidence type="ECO:0000313" key="3">
    <source>
        <dbReference type="Proteomes" id="UP001189429"/>
    </source>
</evidence>